<protein>
    <submittedName>
        <fullName evidence="1">Uncharacterized protein</fullName>
    </submittedName>
</protein>
<dbReference type="AlphaFoldDB" id="A0A0F9DS87"/>
<reference evidence="1" key="1">
    <citation type="journal article" date="2015" name="Nature">
        <title>Complex archaea that bridge the gap between prokaryotes and eukaryotes.</title>
        <authorList>
            <person name="Spang A."/>
            <person name="Saw J.H."/>
            <person name="Jorgensen S.L."/>
            <person name="Zaremba-Niedzwiedzka K."/>
            <person name="Martijn J."/>
            <person name="Lind A.E."/>
            <person name="van Eijk R."/>
            <person name="Schleper C."/>
            <person name="Guy L."/>
            <person name="Ettema T.J."/>
        </authorList>
    </citation>
    <scope>NUCLEOTIDE SEQUENCE</scope>
</reference>
<gene>
    <name evidence="1" type="ORF">LCGC14_2162540</name>
</gene>
<organism evidence="1">
    <name type="scientific">marine sediment metagenome</name>
    <dbReference type="NCBI Taxonomy" id="412755"/>
    <lineage>
        <taxon>unclassified sequences</taxon>
        <taxon>metagenomes</taxon>
        <taxon>ecological metagenomes</taxon>
    </lineage>
</organism>
<accession>A0A0F9DS87</accession>
<sequence length="152" mass="16181">MGTFQALSAFILDQIFGFQTANKLKERDDALAAARIIAPLGGSREVGRRNASYEPVPSWIEVELDGTDTVGLTVQARVEVKTDDGATSVTPRIRNVTDGADAVVGSPSTSTTFAAQTLGFVPVVGVKKYRLEILGSNDTNAIYGIGYTEHFA</sequence>
<dbReference type="EMBL" id="LAZR01027769">
    <property type="protein sequence ID" value="KKL64683.1"/>
    <property type="molecule type" value="Genomic_DNA"/>
</dbReference>
<name>A0A0F9DS87_9ZZZZ</name>
<comment type="caution">
    <text evidence="1">The sequence shown here is derived from an EMBL/GenBank/DDBJ whole genome shotgun (WGS) entry which is preliminary data.</text>
</comment>
<proteinExistence type="predicted"/>
<evidence type="ECO:0000313" key="1">
    <source>
        <dbReference type="EMBL" id="KKL64683.1"/>
    </source>
</evidence>